<evidence type="ECO:0000256" key="2">
    <source>
        <dbReference type="ARBA" id="ARBA00006436"/>
    </source>
</evidence>
<comment type="similarity">
    <text evidence="1">Belongs to the CBP3 family.</text>
</comment>
<evidence type="ECO:0000259" key="3">
    <source>
        <dbReference type="Pfam" id="PF03981"/>
    </source>
</evidence>
<evidence type="ECO:0000313" key="5">
    <source>
        <dbReference type="Proteomes" id="UP000001302"/>
    </source>
</evidence>
<proteinExistence type="inferred from homology"/>
<dbReference type="EMBL" id="CP002156">
    <property type="protein sequence ID" value="ADM09704.1"/>
    <property type="molecule type" value="Genomic_DNA"/>
</dbReference>
<feature type="domain" description="Ubiquinol-cytochrome c chaperone" evidence="3">
    <location>
        <begin position="72"/>
        <end position="206"/>
    </location>
</feature>
<keyword evidence="5" id="KW-1185">Reference proteome</keyword>
<gene>
    <name evidence="4" type="ordered locus">PB2503_08244</name>
</gene>
<dbReference type="AlphaFoldDB" id="E0TIC0"/>
<dbReference type="STRING" id="314260.PB2503_08244"/>
<dbReference type="eggNOG" id="COG5452">
    <property type="taxonomic scope" value="Bacteria"/>
</dbReference>
<sequence>MSLVNRSPYLPDEFAEVFAAGKRRRYPNPMMEKILGPVRRMMGIPPSPMRAAAERAVEQIVAAAREPLFYTDCQVPDTPEGRFDLVTLHSFALLHRARPITPHGEAYCQAIFDALFSNIDANLREMGVGDTRVGKEVRHYAEKFYGRVGAYREALSAPSPLPILAEAMGRNVLGREEPAPTFARYLQSLLSALDARPDDEILHGRSLFPDTARRLKESAV</sequence>
<dbReference type="RefSeq" id="WP_013300678.1">
    <property type="nucleotide sequence ID" value="NC_014414.1"/>
</dbReference>
<dbReference type="HOGENOM" id="CLU_051390_5_1_5"/>
<evidence type="ECO:0000313" key="4">
    <source>
        <dbReference type="EMBL" id="ADM09704.1"/>
    </source>
</evidence>
<accession>E0TIC0</accession>
<dbReference type="PANTHER" id="PTHR12184">
    <property type="entry name" value="UBIQUINOL-CYTOCHROME C REDUCTASE COMPLEX ASSEMBLY FACTOR 1 FAMILY MEMBER"/>
    <property type="match status" value="1"/>
</dbReference>
<reference evidence="4 5" key="2">
    <citation type="journal article" date="2011" name="J. Bacteriol.">
        <title>Complete genome sequence of strain HTCC2503T of Parvularcula bermudensis, the type species of the order "Parvularculales" in the class Alphaproteobacteria.</title>
        <authorList>
            <person name="Oh H.M."/>
            <person name="Kang I."/>
            <person name="Vergin K.L."/>
            <person name="Kang D."/>
            <person name="Rhee K.H."/>
            <person name="Giovannoni S.J."/>
            <person name="Cho J.C."/>
        </authorList>
    </citation>
    <scope>NUCLEOTIDE SEQUENCE [LARGE SCALE GENOMIC DNA]</scope>
    <source>
        <strain evidence="5">ATCC BAA-594 / HTCC2503 / KCTC 12087</strain>
    </source>
</reference>
<organism evidence="4 5">
    <name type="scientific">Parvularcula bermudensis (strain ATCC BAA-594 / HTCC2503 / KCTC 12087)</name>
    <dbReference type="NCBI Taxonomy" id="314260"/>
    <lineage>
        <taxon>Bacteria</taxon>
        <taxon>Pseudomonadati</taxon>
        <taxon>Pseudomonadota</taxon>
        <taxon>Alphaproteobacteria</taxon>
        <taxon>Parvularculales</taxon>
        <taxon>Parvularculaceae</taxon>
        <taxon>Parvularcula</taxon>
    </lineage>
</organism>
<protein>
    <submittedName>
        <fullName evidence="4">Ubiquinol-cytochrome C chaperone</fullName>
    </submittedName>
</protein>
<comment type="similarity">
    <text evidence="2">Belongs to the UPF0174 family.</text>
</comment>
<name>E0TIC0_PARBH</name>
<dbReference type="Pfam" id="PF03981">
    <property type="entry name" value="Ubiq_cyt_C_chap"/>
    <property type="match status" value="1"/>
</dbReference>
<dbReference type="Proteomes" id="UP000001302">
    <property type="component" value="Chromosome"/>
</dbReference>
<reference evidence="5" key="1">
    <citation type="submission" date="2010-08" db="EMBL/GenBank/DDBJ databases">
        <title>Genome sequence of Parvularcula bermudensis HTCC2503.</title>
        <authorList>
            <person name="Kang D.-M."/>
            <person name="Oh H.-M."/>
            <person name="Cho J.-C."/>
        </authorList>
    </citation>
    <scope>NUCLEOTIDE SEQUENCE [LARGE SCALE GENOMIC DNA]</scope>
    <source>
        <strain evidence="5">ATCC BAA-594 / HTCC2503 / KCTC 12087</strain>
    </source>
</reference>
<dbReference type="PANTHER" id="PTHR12184:SF1">
    <property type="entry name" value="UBIQUINOL-CYTOCHROME-C REDUCTASE COMPLEX ASSEMBLY FACTOR 1"/>
    <property type="match status" value="1"/>
</dbReference>
<evidence type="ECO:0000256" key="1">
    <source>
        <dbReference type="ARBA" id="ARBA00006407"/>
    </source>
</evidence>
<dbReference type="OrthoDB" id="7158889at2"/>
<dbReference type="InterPro" id="IPR021150">
    <property type="entry name" value="Ubiq_cyt_c_chap"/>
</dbReference>
<dbReference type="KEGG" id="pbr:PB2503_08244"/>
<dbReference type="InterPro" id="IPR007129">
    <property type="entry name" value="Ubiqinol_cyt_c_chaperone_CPB3"/>
</dbReference>